<proteinExistence type="predicted"/>
<evidence type="ECO:0000313" key="1">
    <source>
        <dbReference type="EMBL" id="GAA0165879.1"/>
    </source>
</evidence>
<evidence type="ECO:0000313" key="3">
    <source>
        <dbReference type="Proteomes" id="UP001454036"/>
    </source>
</evidence>
<organism evidence="1 3">
    <name type="scientific">Lithospermum erythrorhizon</name>
    <name type="common">Purple gromwell</name>
    <name type="synonym">Lithospermum officinale var. erythrorhizon</name>
    <dbReference type="NCBI Taxonomy" id="34254"/>
    <lineage>
        <taxon>Eukaryota</taxon>
        <taxon>Viridiplantae</taxon>
        <taxon>Streptophyta</taxon>
        <taxon>Embryophyta</taxon>
        <taxon>Tracheophyta</taxon>
        <taxon>Spermatophyta</taxon>
        <taxon>Magnoliopsida</taxon>
        <taxon>eudicotyledons</taxon>
        <taxon>Gunneridae</taxon>
        <taxon>Pentapetalae</taxon>
        <taxon>asterids</taxon>
        <taxon>lamiids</taxon>
        <taxon>Boraginales</taxon>
        <taxon>Boraginaceae</taxon>
        <taxon>Boraginoideae</taxon>
        <taxon>Lithospermeae</taxon>
        <taxon>Lithospermum</taxon>
    </lineage>
</organism>
<gene>
    <name evidence="1" type="ORF">LIER_40077</name>
    <name evidence="2" type="ORF">LIER_40326</name>
</gene>
<keyword evidence="3" id="KW-1185">Reference proteome</keyword>
<evidence type="ECO:0000313" key="2">
    <source>
        <dbReference type="EMBL" id="GAA0167157.1"/>
    </source>
</evidence>
<name>A0AAV3QQ80_LITER</name>
<accession>A0AAV3QQ80</accession>
<comment type="caution">
    <text evidence="1">The sequence shown here is derived from an EMBL/GenBank/DDBJ whole genome shotgun (WGS) entry which is preliminary data.</text>
</comment>
<dbReference type="EMBL" id="BAABME010023031">
    <property type="protein sequence ID" value="GAA0167157.1"/>
    <property type="molecule type" value="Genomic_DNA"/>
</dbReference>
<reference evidence="1 3" key="1">
    <citation type="submission" date="2024-01" db="EMBL/GenBank/DDBJ databases">
        <title>The complete chloroplast genome sequence of Lithospermum erythrorhizon: insights into the phylogenetic relationship among Boraginaceae species and the maternal lineages of purple gromwells.</title>
        <authorList>
            <person name="Okada T."/>
            <person name="Watanabe K."/>
        </authorList>
    </citation>
    <scope>NUCLEOTIDE SEQUENCE [LARGE SCALE GENOMIC DNA]</scope>
</reference>
<dbReference type="EMBL" id="BAABME010022468">
    <property type="protein sequence ID" value="GAA0165879.1"/>
    <property type="molecule type" value="Genomic_DNA"/>
</dbReference>
<protein>
    <submittedName>
        <fullName evidence="1">Uncharacterized protein</fullName>
    </submittedName>
</protein>
<dbReference type="AlphaFoldDB" id="A0AAV3QQ80"/>
<dbReference type="Proteomes" id="UP001454036">
    <property type="component" value="Unassembled WGS sequence"/>
</dbReference>
<sequence>MEIDDYLYAKYVAKPLSIKKEKMSEETWNKLDRNVLGEIRLHLSENFSHNVAKETTNMGASKDVIQILDEKIRKGKSSVDVSDVAFNVLEISKKNNHRSKTDKIIHTNN</sequence>